<comment type="caution">
    <text evidence="1">The sequence shown here is derived from an EMBL/GenBank/DDBJ whole genome shotgun (WGS) entry which is preliminary data.</text>
</comment>
<evidence type="ECO:0000313" key="1">
    <source>
        <dbReference type="EMBL" id="TYK19415.1"/>
    </source>
</evidence>
<evidence type="ECO:0000313" key="2">
    <source>
        <dbReference type="Proteomes" id="UP000321947"/>
    </source>
</evidence>
<reference evidence="1 2" key="1">
    <citation type="submission" date="2019-08" db="EMBL/GenBank/DDBJ databases">
        <title>Draft genome sequences of two oriental melons (Cucumis melo L. var makuwa).</title>
        <authorList>
            <person name="Kwon S.-Y."/>
        </authorList>
    </citation>
    <scope>NUCLEOTIDE SEQUENCE [LARGE SCALE GENOMIC DNA]</scope>
    <source>
        <strain evidence="2">cv. Chang Bougi</strain>
        <tissue evidence="1">Leaf</tissue>
    </source>
</reference>
<dbReference type="PANTHER" id="PTHR45835:SF99">
    <property type="entry name" value="CHROMO DOMAIN-CONTAINING PROTEIN-RELATED"/>
    <property type="match status" value="1"/>
</dbReference>
<proteinExistence type="predicted"/>
<protein>
    <submittedName>
        <fullName evidence="1">Pol protein</fullName>
    </submittedName>
</protein>
<dbReference type="Proteomes" id="UP000321947">
    <property type="component" value="Unassembled WGS sequence"/>
</dbReference>
<gene>
    <name evidence="1" type="ORF">E5676_scaffold443G00550</name>
</gene>
<dbReference type="AlphaFoldDB" id="A0A5D3D7B5"/>
<dbReference type="PANTHER" id="PTHR45835">
    <property type="entry name" value="YALI0A06105P"/>
    <property type="match status" value="1"/>
</dbReference>
<accession>A0A5D3D7B5</accession>
<organism evidence="1 2">
    <name type="scientific">Cucumis melo var. makuwa</name>
    <name type="common">Oriental melon</name>
    <dbReference type="NCBI Taxonomy" id="1194695"/>
    <lineage>
        <taxon>Eukaryota</taxon>
        <taxon>Viridiplantae</taxon>
        <taxon>Streptophyta</taxon>
        <taxon>Embryophyta</taxon>
        <taxon>Tracheophyta</taxon>
        <taxon>Spermatophyta</taxon>
        <taxon>Magnoliopsida</taxon>
        <taxon>eudicotyledons</taxon>
        <taxon>Gunneridae</taxon>
        <taxon>Pentapetalae</taxon>
        <taxon>rosids</taxon>
        <taxon>fabids</taxon>
        <taxon>Cucurbitales</taxon>
        <taxon>Cucurbitaceae</taxon>
        <taxon>Benincaseae</taxon>
        <taxon>Cucumis</taxon>
    </lineage>
</organism>
<dbReference type="EMBL" id="SSTD01006964">
    <property type="protein sequence ID" value="TYK19415.1"/>
    <property type="molecule type" value="Genomic_DNA"/>
</dbReference>
<name>A0A5D3D7B5_CUCMM</name>
<sequence length="170" mass="19351">MLSVPAGLPRTLKSYTMIWVVADTLTKSAHFIPRKSTYTTKMPVSLPNSGKFLQTVICTDEVGEQRLMGPELVQFTNEEIHKIRARMQAAQSRQKSYADVRRKDLVFDVGDKVAPVKDPSHVVDYEPLEIYENLSYVEQPIEILAREAKVTRLGGARRIRERHIDDVVNV</sequence>